<organism evidence="3 4">
    <name type="scientific">Discostella pseudostelligera</name>
    <dbReference type="NCBI Taxonomy" id="259834"/>
    <lineage>
        <taxon>Eukaryota</taxon>
        <taxon>Sar</taxon>
        <taxon>Stramenopiles</taxon>
        <taxon>Ochrophyta</taxon>
        <taxon>Bacillariophyta</taxon>
        <taxon>Coscinodiscophyceae</taxon>
        <taxon>Thalassiosirophycidae</taxon>
        <taxon>Stephanodiscales</taxon>
        <taxon>Stephanodiscaceae</taxon>
        <taxon>Discostella</taxon>
    </lineage>
</organism>
<evidence type="ECO:0000313" key="4">
    <source>
        <dbReference type="Proteomes" id="UP001530293"/>
    </source>
</evidence>
<comment type="caution">
    <text evidence="3">The sequence shown here is derived from an EMBL/GenBank/DDBJ whole genome shotgun (WGS) entry which is preliminary data.</text>
</comment>
<protein>
    <recommendedName>
        <fullName evidence="2">Fatty acid hydroxylase domain-containing protein</fullName>
    </recommendedName>
</protein>
<evidence type="ECO:0000313" key="3">
    <source>
        <dbReference type="EMBL" id="KAL3758461.1"/>
    </source>
</evidence>
<gene>
    <name evidence="3" type="ORF">ACHAWU_004304</name>
</gene>
<keyword evidence="4" id="KW-1185">Reference proteome</keyword>
<dbReference type="EMBL" id="JALLBG020000229">
    <property type="protein sequence ID" value="KAL3758461.1"/>
    <property type="molecule type" value="Genomic_DNA"/>
</dbReference>
<keyword evidence="1" id="KW-0812">Transmembrane</keyword>
<reference evidence="3 4" key="1">
    <citation type="submission" date="2024-10" db="EMBL/GenBank/DDBJ databases">
        <title>Updated reference genomes for cyclostephanoid diatoms.</title>
        <authorList>
            <person name="Roberts W.R."/>
            <person name="Alverson A.J."/>
        </authorList>
    </citation>
    <scope>NUCLEOTIDE SEQUENCE [LARGE SCALE GENOMIC DNA]</scope>
    <source>
        <strain evidence="3 4">AJA232-27</strain>
    </source>
</reference>
<dbReference type="AlphaFoldDB" id="A0ABD3M388"/>
<keyword evidence="1" id="KW-1133">Transmembrane helix</keyword>
<dbReference type="Proteomes" id="UP001530293">
    <property type="component" value="Unassembled WGS sequence"/>
</dbReference>
<feature type="domain" description="Fatty acid hydroxylase" evidence="2">
    <location>
        <begin position="447"/>
        <end position="587"/>
    </location>
</feature>
<proteinExistence type="predicted"/>
<dbReference type="InterPro" id="IPR006694">
    <property type="entry name" value="Fatty_acid_hydroxylase"/>
</dbReference>
<evidence type="ECO:0000259" key="2">
    <source>
        <dbReference type="Pfam" id="PF04116"/>
    </source>
</evidence>
<dbReference type="PANTHER" id="PTHR34044">
    <property type="entry name" value="NUCLEAR PROTEIN"/>
    <property type="match status" value="1"/>
</dbReference>
<evidence type="ECO:0000256" key="1">
    <source>
        <dbReference type="SAM" id="Phobius"/>
    </source>
</evidence>
<name>A0ABD3M388_9STRA</name>
<accession>A0ABD3M388</accession>
<dbReference type="PANTHER" id="PTHR34044:SF1">
    <property type="entry name" value="NUCLEAR PROTEIN"/>
    <property type="match status" value="1"/>
</dbReference>
<sequence>MATWSNGQAIKEYQDFLASGAYHELFITSFFNSILTVQFISPITPLTTAINALGNGEDIITTPNEMLPPSLGGRTSYPIYITLPPYELKQFIQNLNDDWRARAEDFVFFSGTKVCGVVEPILREFGMCRDTMTQVVVGFTLPVGSSYGGFTRKPEDLACNIGLDTQGDEKWAGETQACGKWNGAIASRLECNGIRCKTAFYREWRRAMWERALYDAVWNVVGAVRDEQTSHLEVATYFDIEASDMMWELANGLRGGLAVTLIYGFEDRLFSIAEMRGKDDPCELLDDIKASAISTSVGDASSSTTSILANNAYNNNTRPSKEETNHIKAVTSTHSDHTRNTDHDLLWFLGPAVICHFLGTPIYAIYAIGIARIISTRLTLALHYLFVDKDNYLNKLPQKQLEREGNDYLVGTLLHMYAQIPLQVLFPSMFFSPASVVGASAVRTFWAHILLVEPLYYAAHRWLHIPENMKKMHGFHHLSISTLPSTSLVQNFHEHFVYVAVFGPAFFAPFVFYMEMHWTIIGAYLVLFDLINAYGHMNIKYRHPIFTSKYSPFQYLFYTPEFHLGHHAFFRANYALFMPLWDHLFGTWRPYQKTDSDRLLPAKQQDFVFIGHNAGLAHFLTCPEWDVYAAYGPFRTFKYLPYEVEFLFCNMLGAICRLFMSAYTCSRYVINDKLIGRVICICRTPIDYIKPSRYARVNKDIVELMRSQYDNHGTKCFGLGNLNKMKQLNDGGQLISDMVKADPYLKDKGIRVWTGDTMTAASVYHQLIGLPGFDRVESIFFVGANGKIGNAVCTHLLTTHPKLKIKIYSLSHTLDHPNVTYTSDLSDLLNHKVVVLGKQLALRKYAKALAPARGASSKKSELTPYKCRLILDYTVPYIPIDLTGFKNIEHHQIAVLETSPNTSNFLKGHFDIGFGLEQHQIYPCHAGCIINTLYERDTDEVGEICVKDMMTMWKRGLELGLRNRPLKI</sequence>
<keyword evidence="1" id="KW-0472">Membrane</keyword>
<dbReference type="Pfam" id="PF04116">
    <property type="entry name" value="FA_hydroxylase"/>
    <property type="match status" value="1"/>
</dbReference>
<feature type="transmembrane region" description="Helical" evidence="1">
    <location>
        <begin position="495"/>
        <end position="512"/>
    </location>
</feature>